<evidence type="ECO:0000256" key="1">
    <source>
        <dbReference type="ARBA" id="ARBA00004141"/>
    </source>
</evidence>
<name>A0ABR4JCM3_9EURO</name>
<evidence type="ECO:0000256" key="6">
    <source>
        <dbReference type="SAM" id="MobiDB-lite"/>
    </source>
</evidence>
<feature type="transmembrane region" description="Helical" evidence="7">
    <location>
        <begin position="172"/>
        <end position="196"/>
    </location>
</feature>
<dbReference type="PANTHER" id="PTHR23511">
    <property type="entry name" value="SYNAPTIC VESICLE GLYCOPROTEIN 2"/>
    <property type="match status" value="1"/>
</dbReference>
<feature type="compositionally biased region" description="Low complexity" evidence="6">
    <location>
        <begin position="267"/>
        <end position="277"/>
    </location>
</feature>
<evidence type="ECO:0000313" key="9">
    <source>
        <dbReference type="EMBL" id="KAL2837626.1"/>
    </source>
</evidence>
<keyword evidence="4 7" id="KW-1133">Transmembrane helix</keyword>
<keyword evidence="10" id="KW-1185">Reference proteome</keyword>
<keyword evidence="2" id="KW-0813">Transport</keyword>
<feature type="transmembrane region" description="Helical" evidence="7">
    <location>
        <begin position="91"/>
        <end position="113"/>
    </location>
</feature>
<accession>A0ABR4JCM3</accession>
<feature type="transmembrane region" description="Helical" evidence="7">
    <location>
        <begin position="426"/>
        <end position="445"/>
    </location>
</feature>
<dbReference type="InterPro" id="IPR036259">
    <property type="entry name" value="MFS_trans_sf"/>
</dbReference>
<dbReference type="Proteomes" id="UP001610446">
    <property type="component" value="Unassembled WGS sequence"/>
</dbReference>
<evidence type="ECO:0000259" key="8">
    <source>
        <dbReference type="PROSITE" id="PS50850"/>
    </source>
</evidence>
<organism evidence="9 10">
    <name type="scientific">Aspergillus pseudoustus</name>
    <dbReference type="NCBI Taxonomy" id="1810923"/>
    <lineage>
        <taxon>Eukaryota</taxon>
        <taxon>Fungi</taxon>
        <taxon>Dikarya</taxon>
        <taxon>Ascomycota</taxon>
        <taxon>Pezizomycotina</taxon>
        <taxon>Eurotiomycetes</taxon>
        <taxon>Eurotiomycetidae</taxon>
        <taxon>Eurotiales</taxon>
        <taxon>Aspergillaceae</taxon>
        <taxon>Aspergillus</taxon>
        <taxon>Aspergillus subgen. Nidulantes</taxon>
    </lineage>
</organism>
<keyword evidence="5 7" id="KW-0472">Membrane</keyword>
<keyword evidence="3 7" id="KW-0812">Transmembrane</keyword>
<feature type="transmembrane region" description="Helical" evidence="7">
    <location>
        <begin position="133"/>
        <end position="152"/>
    </location>
</feature>
<feature type="domain" description="Major facilitator superfamily (MFS) profile" evidence="8">
    <location>
        <begin position="93"/>
        <end position="572"/>
    </location>
</feature>
<dbReference type="PROSITE" id="PS50850">
    <property type="entry name" value="MFS"/>
    <property type="match status" value="1"/>
</dbReference>
<evidence type="ECO:0000256" key="4">
    <source>
        <dbReference type="ARBA" id="ARBA00022989"/>
    </source>
</evidence>
<dbReference type="InterPro" id="IPR011701">
    <property type="entry name" value="MFS"/>
</dbReference>
<dbReference type="PANTHER" id="PTHR23511:SF5">
    <property type="entry name" value="MAJOR FACILITATOR-TYPE TRANSPORTER HXNZ-RELATED"/>
    <property type="match status" value="1"/>
</dbReference>
<dbReference type="SUPFAM" id="SSF103473">
    <property type="entry name" value="MFS general substrate transporter"/>
    <property type="match status" value="1"/>
</dbReference>
<feature type="transmembrane region" description="Helical" evidence="7">
    <location>
        <begin position="457"/>
        <end position="473"/>
    </location>
</feature>
<evidence type="ECO:0000256" key="2">
    <source>
        <dbReference type="ARBA" id="ARBA00022448"/>
    </source>
</evidence>
<feature type="transmembrane region" description="Helical" evidence="7">
    <location>
        <begin position="543"/>
        <end position="562"/>
    </location>
</feature>
<feature type="transmembrane region" description="Helical" evidence="7">
    <location>
        <begin position="288"/>
        <end position="307"/>
    </location>
</feature>
<comment type="subcellular location">
    <subcellularLocation>
        <location evidence="1">Membrane</location>
        <topology evidence="1">Multi-pass membrane protein</topology>
    </subcellularLocation>
</comment>
<dbReference type="Gene3D" id="1.20.1250.20">
    <property type="entry name" value="MFS general substrate transporter like domains"/>
    <property type="match status" value="1"/>
</dbReference>
<gene>
    <name evidence="9" type="ORF">BJY01DRAFT_251344</name>
</gene>
<feature type="region of interest" description="Disordered" evidence="6">
    <location>
        <begin position="257"/>
        <end position="277"/>
    </location>
</feature>
<evidence type="ECO:0000256" key="5">
    <source>
        <dbReference type="ARBA" id="ARBA00023136"/>
    </source>
</evidence>
<feature type="transmembrane region" description="Helical" evidence="7">
    <location>
        <begin position="512"/>
        <end position="531"/>
    </location>
</feature>
<feature type="transmembrane region" description="Helical" evidence="7">
    <location>
        <begin position="479"/>
        <end position="500"/>
    </location>
</feature>
<sequence length="572" mass="61165">MAKEYLDSVSEEMSQERNAEAQSTFATSTLVADVEKATPAKVTSAETQHKSIYGMVIDTSCSNTGCGAVFEGKLQLLNKAMLDLGMGKYQWFLFLMTGVGWFLDSFWITSFTIINPSASNEALFFLSGDKSTYLPVSLFVGLTTGATAWPWMSDTLGRKWIFTSTVVLMGMGGLVGAGMPSFTGLCVVGCVVGIAIGGNQSVDGMILLEMLPASHQFLLAAQGAFWGLGQVVAYAMGWAFIAEYTCGTGPDSVSTEQVLGGNSKRAGSSSGNDSSSSCHYVSNKGWRYVWWTFGCITLFLYLCRFLFPLRETPRHLLSRRRDAEATQIVRDIAAYNKRQTWLTEASFARIDSTTDTSGESARRRPRIHALLSSLGPAGLPALVALWSMTGLTFPLHKTYLSNYLSTTHGVTPLTATTVTRAHLFSYSLYTSICAIPGPLIAALLIETKLLGRKRTGALITILTGLVMLLATLSRSDGAALAFTCVLSFLQYAGLSILTTYTLEILPSPVRGCGMAAMGSVWGLFGLVAKIIEVYAGSTGTGGAPVWFCGAVWIALGGAWFLGPGESGGRAAA</sequence>
<feature type="transmembrane region" description="Helical" evidence="7">
    <location>
        <begin position="217"/>
        <end position="241"/>
    </location>
</feature>
<protein>
    <submittedName>
        <fullName evidence="9">Major facilitator superfamily domain-containing protein</fullName>
    </submittedName>
</protein>
<reference evidence="9 10" key="1">
    <citation type="submission" date="2024-07" db="EMBL/GenBank/DDBJ databases">
        <title>Section-level genome sequencing and comparative genomics of Aspergillus sections Usti and Cavernicolus.</title>
        <authorList>
            <consortium name="Lawrence Berkeley National Laboratory"/>
            <person name="Nybo J.L."/>
            <person name="Vesth T.C."/>
            <person name="Theobald S."/>
            <person name="Frisvad J.C."/>
            <person name="Larsen T.O."/>
            <person name="Kjaerboelling I."/>
            <person name="Rothschild-Mancinelli K."/>
            <person name="Lyhne E.K."/>
            <person name="Kogle M.E."/>
            <person name="Barry K."/>
            <person name="Clum A."/>
            <person name="Na H."/>
            <person name="Ledsgaard L."/>
            <person name="Lin J."/>
            <person name="Lipzen A."/>
            <person name="Kuo A."/>
            <person name="Riley R."/>
            <person name="Mondo S."/>
            <person name="Labutti K."/>
            <person name="Haridas S."/>
            <person name="Pangalinan J."/>
            <person name="Salamov A.A."/>
            <person name="Simmons B.A."/>
            <person name="Magnuson J.K."/>
            <person name="Chen J."/>
            <person name="Drula E."/>
            <person name="Henrissat B."/>
            <person name="Wiebenga A."/>
            <person name="Lubbers R.J."/>
            <person name="Gomes A.C."/>
            <person name="Makela M.R."/>
            <person name="Stajich J."/>
            <person name="Grigoriev I.V."/>
            <person name="Mortensen U.H."/>
            <person name="De Vries R.P."/>
            <person name="Baker S.E."/>
            <person name="Andersen M.R."/>
        </authorList>
    </citation>
    <scope>NUCLEOTIDE SEQUENCE [LARGE SCALE GENOMIC DNA]</scope>
    <source>
        <strain evidence="9 10">CBS 123904</strain>
    </source>
</reference>
<dbReference type="Pfam" id="PF07690">
    <property type="entry name" value="MFS_1"/>
    <property type="match status" value="1"/>
</dbReference>
<evidence type="ECO:0000313" key="10">
    <source>
        <dbReference type="Proteomes" id="UP001610446"/>
    </source>
</evidence>
<evidence type="ECO:0000256" key="7">
    <source>
        <dbReference type="SAM" id="Phobius"/>
    </source>
</evidence>
<feature type="transmembrane region" description="Helical" evidence="7">
    <location>
        <begin position="369"/>
        <end position="388"/>
    </location>
</feature>
<comment type="caution">
    <text evidence="9">The sequence shown here is derived from an EMBL/GenBank/DDBJ whole genome shotgun (WGS) entry which is preliminary data.</text>
</comment>
<proteinExistence type="predicted"/>
<dbReference type="EMBL" id="JBFXLU010000157">
    <property type="protein sequence ID" value="KAL2837626.1"/>
    <property type="molecule type" value="Genomic_DNA"/>
</dbReference>
<evidence type="ECO:0000256" key="3">
    <source>
        <dbReference type="ARBA" id="ARBA00022692"/>
    </source>
</evidence>
<dbReference type="InterPro" id="IPR020846">
    <property type="entry name" value="MFS_dom"/>
</dbReference>